<feature type="domain" description="Aminotransferase class I/classII large" evidence="4">
    <location>
        <begin position="26"/>
        <end position="358"/>
    </location>
</feature>
<dbReference type="SUPFAM" id="SSF53383">
    <property type="entry name" value="PLP-dependent transferases"/>
    <property type="match status" value="1"/>
</dbReference>
<dbReference type="EMBL" id="LLZH01000048">
    <property type="protein sequence ID" value="KUL39529.1"/>
    <property type="molecule type" value="Genomic_DNA"/>
</dbReference>
<organism evidence="5 6">
    <name type="scientific">Actinoplanes awajinensis subsp. mycoplanecinus</name>
    <dbReference type="NCBI Taxonomy" id="135947"/>
    <lineage>
        <taxon>Bacteria</taxon>
        <taxon>Bacillati</taxon>
        <taxon>Actinomycetota</taxon>
        <taxon>Actinomycetes</taxon>
        <taxon>Micromonosporales</taxon>
        <taxon>Micromonosporaceae</taxon>
        <taxon>Actinoplanes</taxon>
    </lineage>
</organism>
<evidence type="ECO:0000313" key="5">
    <source>
        <dbReference type="EMBL" id="KUL39529.1"/>
    </source>
</evidence>
<keyword evidence="6" id="KW-1185">Reference proteome</keyword>
<evidence type="ECO:0000256" key="2">
    <source>
        <dbReference type="ARBA" id="ARBA00022576"/>
    </source>
</evidence>
<dbReference type="CDD" id="cd00609">
    <property type="entry name" value="AAT_like"/>
    <property type="match status" value="1"/>
</dbReference>
<dbReference type="InterPro" id="IPR004839">
    <property type="entry name" value="Aminotransferase_I/II_large"/>
</dbReference>
<dbReference type="GO" id="GO:0030170">
    <property type="term" value="F:pyridoxal phosphate binding"/>
    <property type="evidence" value="ECO:0007669"/>
    <property type="project" value="InterPro"/>
</dbReference>
<evidence type="ECO:0000313" key="6">
    <source>
        <dbReference type="Proteomes" id="UP000053244"/>
    </source>
</evidence>
<gene>
    <name evidence="5" type="ORF">ADL15_09295</name>
</gene>
<dbReference type="GO" id="GO:0009016">
    <property type="term" value="F:succinyldiaminopimelate transaminase activity"/>
    <property type="evidence" value="ECO:0007669"/>
    <property type="project" value="UniProtKB-EC"/>
</dbReference>
<dbReference type="AlphaFoldDB" id="A0A0X3V415"/>
<dbReference type="EC" id="2.6.1.17" evidence="5"/>
<dbReference type="PANTHER" id="PTHR42832">
    <property type="entry name" value="AMINO ACID AMINOTRANSFERASE"/>
    <property type="match status" value="1"/>
</dbReference>
<dbReference type="InterPro" id="IPR015421">
    <property type="entry name" value="PyrdxlP-dep_Trfase_major"/>
</dbReference>
<evidence type="ECO:0000256" key="3">
    <source>
        <dbReference type="ARBA" id="ARBA00022679"/>
    </source>
</evidence>
<keyword evidence="2 5" id="KW-0032">Aminotransferase</keyword>
<dbReference type="Gene3D" id="3.40.640.10">
    <property type="entry name" value="Type I PLP-dependent aspartate aminotransferase-like (Major domain)"/>
    <property type="match status" value="1"/>
</dbReference>
<dbReference type="InterPro" id="IPR019880">
    <property type="entry name" value="OxyQ"/>
</dbReference>
<comment type="cofactor">
    <cofactor evidence="1">
        <name>pyridoxal 5'-phosphate</name>
        <dbReference type="ChEBI" id="CHEBI:597326"/>
    </cofactor>
</comment>
<proteinExistence type="predicted"/>
<dbReference type="OrthoDB" id="9813612at2"/>
<dbReference type="Gene3D" id="3.90.1150.10">
    <property type="entry name" value="Aspartate Aminotransferase, domain 1"/>
    <property type="match status" value="1"/>
</dbReference>
<dbReference type="InterPro" id="IPR050881">
    <property type="entry name" value="LL-DAP_aminotransferase"/>
</dbReference>
<dbReference type="InterPro" id="IPR015422">
    <property type="entry name" value="PyrdxlP-dep_Trfase_small"/>
</dbReference>
<comment type="caution">
    <text evidence="5">The sequence shown here is derived from an EMBL/GenBank/DDBJ whole genome shotgun (WGS) entry which is preliminary data.</text>
</comment>
<dbReference type="Pfam" id="PF00155">
    <property type="entry name" value="Aminotran_1_2"/>
    <property type="match status" value="1"/>
</dbReference>
<evidence type="ECO:0000259" key="4">
    <source>
        <dbReference type="Pfam" id="PF00155"/>
    </source>
</evidence>
<dbReference type="PANTHER" id="PTHR42832:SF3">
    <property type="entry name" value="L-GLUTAMINE--4-(METHYLSULFANYL)-2-OXOBUTANOATE AMINOTRANSFERASE"/>
    <property type="match status" value="1"/>
</dbReference>
<name>A0A0X3V415_9ACTN</name>
<dbReference type="NCBIfam" id="TIGR03539">
    <property type="entry name" value="DapC_actino"/>
    <property type="match status" value="1"/>
</dbReference>
<dbReference type="InterPro" id="IPR015424">
    <property type="entry name" value="PyrdxlP-dep_Trfase"/>
</dbReference>
<accession>A0A0X3V415</accession>
<reference evidence="5 6" key="1">
    <citation type="submission" date="2015-10" db="EMBL/GenBank/DDBJ databases">
        <authorList>
            <person name="Gilbert D.G."/>
        </authorList>
    </citation>
    <scope>NUCLEOTIDE SEQUENCE [LARGE SCALE GENOMIC DNA]</scope>
    <source>
        <strain evidence="5 6">NRRL B-16712</strain>
    </source>
</reference>
<protein>
    <submittedName>
        <fullName evidence="5">Succinyldiaminopimelate transaminase</fullName>
        <ecNumber evidence="5">2.6.1.17</ecNumber>
    </submittedName>
</protein>
<dbReference type="Proteomes" id="UP000053244">
    <property type="component" value="Unassembled WGS sequence"/>
</dbReference>
<evidence type="ECO:0000256" key="1">
    <source>
        <dbReference type="ARBA" id="ARBA00001933"/>
    </source>
</evidence>
<sequence length="360" mass="38780">MKALPEFPWSALTPLRDSAAQHPDGIVNLALGTPVDAPPDFVQRALCEAANAPGHPATEGTPALREAAAAYLRRRFGVAAEPEAILPSVGTKELIAWLPTVLGVGPGDLVAYPELAFPTYEVSARLAGATPMPVNLDHGLPDPAPRVLWLNTPSNPDGRVLSAERMREIVSWGRDRGVLVVNDECYLEYGWEQQPTSILHPDVCGGSHTGVLAVHTLSKRSNLAGYRAGFVTGDSRIVREMLEVRRHAGLILPTPIAAAMAAALADDTHVELQRERYARRRAWLRPALEARGLRVDHSHSGLYLWATRDEPCWDTAAFLAGEGILGAPGSIYGRPGENHIRLAVTATDERIASAVARLTA</sequence>
<keyword evidence="3 5" id="KW-0808">Transferase</keyword>